<evidence type="ECO:0000256" key="3">
    <source>
        <dbReference type="ARBA" id="ARBA00022692"/>
    </source>
</evidence>
<proteinExistence type="predicted"/>
<dbReference type="Proteomes" id="UP000469558">
    <property type="component" value="Unassembled WGS sequence"/>
</dbReference>
<feature type="transmembrane region" description="Helical" evidence="6">
    <location>
        <begin position="122"/>
        <end position="142"/>
    </location>
</feature>
<dbReference type="SUPFAM" id="SSF103473">
    <property type="entry name" value="MFS general substrate transporter"/>
    <property type="match status" value="1"/>
</dbReference>
<dbReference type="AlphaFoldDB" id="A0A8T9C0V3"/>
<organism evidence="7 8">
    <name type="scientific">Lachnellula suecica</name>
    <dbReference type="NCBI Taxonomy" id="602035"/>
    <lineage>
        <taxon>Eukaryota</taxon>
        <taxon>Fungi</taxon>
        <taxon>Dikarya</taxon>
        <taxon>Ascomycota</taxon>
        <taxon>Pezizomycotina</taxon>
        <taxon>Leotiomycetes</taxon>
        <taxon>Helotiales</taxon>
        <taxon>Lachnaceae</taxon>
        <taxon>Lachnellula</taxon>
    </lineage>
</organism>
<dbReference type="FunFam" id="1.20.1250.20:FF:000934">
    <property type="entry name" value="Allantoate permease"/>
    <property type="match status" value="1"/>
</dbReference>
<sequence>MATGAQVPNSALTSFTSIIVASFGFDTLGTQYLQIPGGAVQFLALLAGGFICTYWPKNSRCITMIVANCICIIGAGLLVGLPSGNKWGRLVALWLCYFQGLGFSMSLTMVSSNVAGYTKKQLTAAVLFTGYCVGNIIGPQTFRSSEAKTGYHSAYIAMLVGYSVKLLMVVILYIYMYSVNKSRDRAHAERGELSEEEEKEAVEQGMLDFTEIDNKGFRYIL</sequence>
<dbReference type="GO" id="GO:0016020">
    <property type="term" value="C:membrane"/>
    <property type="evidence" value="ECO:0007669"/>
    <property type="project" value="UniProtKB-SubCell"/>
</dbReference>
<reference evidence="7 8" key="1">
    <citation type="submission" date="2018-05" db="EMBL/GenBank/DDBJ databases">
        <title>Genome sequencing and assembly of the regulated plant pathogen Lachnellula willkommii and related sister species for the development of diagnostic species identification markers.</title>
        <authorList>
            <person name="Giroux E."/>
            <person name="Bilodeau G."/>
        </authorList>
    </citation>
    <scope>NUCLEOTIDE SEQUENCE [LARGE SCALE GENOMIC DNA]</scope>
    <source>
        <strain evidence="7 8">CBS 268.59</strain>
    </source>
</reference>
<evidence type="ECO:0000313" key="8">
    <source>
        <dbReference type="Proteomes" id="UP000469558"/>
    </source>
</evidence>
<gene>
    <name evidence="7" type="ORF">LSUE1_G010054</name>
</gene>
<dbReference type="EMBL" id="QGMK01000984">
    <property type="protein sequence ID" value="TVY75671.1"/>
    <property type="molecule type" value="Genomic_DNA"/>
</dbReference>
<comment type="caution">
    <text evidence="7">The sequence shown here is derived from an EMBL/GenBank/DDBJ whole genome shotgun (WGS) entry which is preliminary data.</text>
</comment>
<comment type="subcellular location">
    <subcellularLocation>
        <location evidence="1">Membrane</location>
        <topology evidence="1">Multi-pass membrane protein</topology>
    </subcellularLocation>
</comment>
<feature type="transmembrane region" description="Helical" evidence="6">
    <location>
        <begin position="87"/>
        <end position="110"/>
    </location>
</feature>
<accession>A0A8T9C0V3</accession>
<evidence type="ECO:0000256" key="6">
    <source>
        <dbReference type="SAM" id="Phobius"/>
    </source>
</evidence>
<dbReference type="PANTHER" id="PTHR43791:SF70">
    <property type="entry name" value="MAJOR FACILITATOR SUPERFAMILY (MFS) PROFILE DOMAIN-CONTAINING PROTEIN"/>
    <property type="match status" value="1"/>
</dbReference>
<keyword evidence="5 6" id="KW-0472">Membrane</keyword>
<dbReference type="GO" id="GO:0022857">
    <property type="term" value="F:transmembrane transporter activity"/>
    <property type="evidence" value="ECO:0007669"/>
    <property type="project" value="TreeGrafter"/>
</dbReference>
<dbReference type="OrthoDB" id="6730379at2759"/>
<evidence type="ECO:0000256" key="4">
    <source>
        <dbReference type="ARBA" id="ARBA00022989"/>
    </source>
</evidence>
<evidence type="ECO:0000256" key="5">
    <source>
        <dbReference type="ARBA" id="ARBA00023136"/>
    </source>
</evidence>
<name>A0A8T9C0V3_9HELO</name>
<keyword evidence="4 6" id="KW-1133">Transmembrane helix</keyword>
<keyword evidence="8" id="KW-1185">Reference proteome</keyword>
<dbReference type="PANTHER" id="PTHR43791">
    <property type="entry name" value="PERMEASE-RELATED"/>
    <property type="match status" value="1"/>
</dbReference>
<evidence type="ECO:0000313" key="7">
    <source>
        <dbReference type="EMBL" id="TVY75671.1"/>
    </source>
</evidence>
<dbReference type="InterPro" id="IPR036259">
    <property type="entry name" value="MFS_trans_sf"/>
</dbReference>
<keyword evidence="2" id="KW-0813">Transport</keyword>
<protein>
    <submittedName>
        <fullName evidence="7">Putative transporter</fullName>
    </submittedName>
</protein>
<evidence type="ECO:0000256" key="1">
    <source>
        <dbReference type="ARBA" id="ARBA00004141"/>
    </source>
</evidence>
<dbReference type="Gene3D" id="1.20.1250.20">
    <property type="entry name" value="MFS general substrate transporter like domains"/>
    <property type="match status" value="1"/>
</dbReference>
<keyword evidence="3 6" id="KW-0812">Transmembrane</keyword>
<feature type="transmembrane region" description="Helical" evidence="6">
    <location>
        <begin position="154"/>
        <end position="175"/>
    </location>
</feature>
<evidence type="ECO:0000256" key="2">
    <source>
        <dbReference type="ARBA" id="ARBA00022448"/>
    </source>
</evidence>
<feature type="transmembrane region" description="Helical" evidence="6">
    <location>
        <begin position="62"/>
        <end position="81"/>
    </location>
</feature>
<feature type="transmembrane region" description="Helical" evidence="6">
    <location>
        <begin position="32"/>
        <end position="55"/>
    </location>
</feature>